<name>A0A2H0N5Z4_9BACT</name>
<evidence type="ECO:0000256" key="1">
    <source>
        <dbReference type="ARBA" id="ARBA00022723"/>
    </source>
</evidence>
<dbReference type="PANTHER" id="PTHR31302:SF31">
    <property type="entry name" value="PHOSPHODIESTERASE YAEI"/>
    <property type="match status" value="1"/>
</dbReference>
<feature type="transmembrane region" description="Helical" evidence="3">
    <location>
        <begin position="40"/>
        <end position="57"/>
    </location>
</feature>
<proteinExistence type="predicted"/>
<dbReference type="AlphaFoldDB" id="A0A2H0N5Z4"/>
<dbReference type="InterPro" id="IPR004843">
    <property type="entry name" value="Calcineurin-like_PHP"/>
</dbReference>
<gene>
    <name evidence="5" type="ORF">COV59_05025</name>
</gene>
<sequence>MIHSPVHNFLGHKGKTVIFILGSLFNHLAILILTGINKRVWFLPATMFAVAVGYGAFCDDGGTIQQLSYLEITISGLLAIYMITYSVGAWLLQKQYGIWFPILLTLLTTTTFFVSGMAGPYLVTEAVGIQELDPRLEGFRICQLSDIHLGGALGTNQQIGERIVRSLAHESCDLLVITGDLADGDPDDLGSQALPIMTKIPSTHGVMFVSGNHEELDPQRVLLWEIWMRKYGVRVLSNEMLTLHHQGAPLEVVGLEDRIGSSEDLEVPEKQASTRILLAHRPGEAILASRYMADLALCGHTHGGQIRPIGDVLMLAEGEPFSAGGMHTSNGIPIYVNPGTWLWGPPLRFMSHNEITILVLTRK</sequence>
<reference evidence="5 6" key="1">
    <citation type="submission" date="2017-09" db="EMBL/GenBank/DDBJ databases">
        <title>Depth-based differentiation of microbial function through sediment-hosted aquifers and enrichment of novel symbionts in the deep terrestrial subsurface.</title>
        <authorList>
            <person name="Probst A.J."/>
            <person name="Ladd B."/>
            <person name="Jarett J.K."/>
            <person name="Geller-Mcgrath D.E."/>
            <person name="Sieber C.M."/>
            <person name="Emerson J.B."/>
            <person name="Anantharaman K."/>
            <person name="Thomas B.C."/>
            <person name="Malmstrom R."/>
            <person name="Stieglmeier M."/>
            <person name="Klingl A."/>
            <person name="Woyke T."/>
            <person name="Ryan C.M."/>
            <person name="Banfield J.F."/>
        </authorList>
    </citation>
    <scope>NUCLEOTIDE SEQUENCE [LARGE SCALE GENOMIC DNA]</scope>
    <source>
        <strain evidence="5">CG11_big_fil_rev_8_21_14_0_20_39_34</strain>
    </source>
</reference>
<dbReference type="GO" id="GO:0008758">
    <property type="term" value="F:UDP-2,3-diacylglucosamine hydrolase activity"/>
    <property type="evidence" value="ECO:0007669"/>
    <property type="project" value="TreeGrafter"/>
</dbReference>
<dbReference type="Pfam" id="PF00149">
    <property type="entry name" value="Metallophos"/>
    <property type="match status" value="1"/>
</dbReference>
<keyword evidence="3" id="KW-1133">Transmembrane helix</keyword>
<dbReference type="InterPro" id="IPR029052">
    <property type="entry name" value="Metallo-depent_PP-like"/>
</dbReference>
<dbReference type="CDD" id="cd07385">
    <property type="entry name" value="MPP_YkuE_C"/>
    <property type="match status" value="1"/>
</dbReference>
<dbReference type="InterPro" id="IPR051158">
    <property type="entry name" value="Metallophosphoesterase_sf"/>
</dbReference>
<evidence type="ECO:0000313" key="6">
    <source>
        <dbReference type="Proteomes" id="UP000229600"/>
    </source>
</evidence>
<dbReference type="Proteomes" id="UP000229600">
    <property type="component" value="Unassembled WGS sequence"/>
</dbReference>
<keyword evidence="2" id="KW-0378">Hydrolase</keyword>
<feature type="transmembrane region" description="Helical" evidence="3">
    <location>
        <begin position="99"/>
        <end position="123"/>
    </location>
</feature>
<comment type="caution">
    <text evidence="5">The sequence shown here is derived from an EMBL/GenBank/DDBJ whole genome shotgun (WGS) entry which is preliminary data.</text>
</comment>
<dbReference type="GO" id="GO:0009245">
    <property type="term" value="P:lipid A biosynthetic process"/>
    <property type="evidence" value="ECO:0007669"/>
    <property type="project" value="TreeGrafter"/>
</dbReference>
<evidence type="ECO:0000256" key="3">
    <source>
        <dbReference type="SAM" id="Phobius"/>
    </source>
</evidence>
<accession>A0A2H0N5Z4</accession>
<protein>
    <recommendedName>
        <fullName evidence="4">Calcineurin-like phosphoesterase domain-containing protein</fullName>
    </recommendedName>
</protein>
<evidence type="ECO:0000313" key="5">
    <source>
        <dbReference type="EMBL" id="PIR03526.1"/>
    </source>
</evidence>
<keyword evidence="3" id="KW-0472">Membrane</keyword>
<dbReference type="EMBL" id="PCWN01000011">
    <property type="protein sequence ID" value="PIR03526.1"/>
    <property type="molecule type" value="Genomic_DNA"/>
</dbReference>
<evidence type="ECO:0000259" key="4">
    <source>
        <dbReference type="Pfam" id="PF00149"/>
    </source>
</evidence>
<evidence type="ECO:0000256" key="2">
    <source>
        <dbReference type="ARBA" id="ARBA00022801"/>
    </source>
</evidence>
<organism evidence="5 6">
    <name type="scientific">Candidatus Magasanikbacteria bacterium CG11_big_fil_rev_8_21_14_0_20_39_34</name>
    <dbReference type="NCBI Taxonomy" id="1974653"/>
    <lineage>
        <taxon>Bacteria</taxon>
        <taxon>Candidatus Magasanikiibacteriota</taxon>
    </lineage>
</organism>
<feature type="transmembrane region" description="Helical" evidence="3">
    <location>
        <begin position="16"/>
        <end position="33"/>
    </location>
</feature>
<dbReference type="Gene3D" id="3.60.21.10">
    <property type="match status" value="1"/>
</dbReference>
<dbReference type="GO" id="GO:0016020">
    <property type="term" value="C:membrane"/>
    <property type="evidence" value="ECO:0007669"/>
    <property type="project" value="GOC"/>
</dbReference>
<keyword evidence="1" id="KW-0479">Metal-binding</keyword>
<dbReference type="GO" id="GO:0046872">
    <property type="term" value="F:metal ion binding"/>
    <property type="evidence" value="ECO:0007669"/>
    <property type="project" value="UniProtKB-KW"/>
</dbReference>
<dbReference type="PANTHER" id="PTHR31302">
    <property type="entry name" value="TRANSMEMBRANE PROTEIN WITH METALLOPHOSPHOESTERASE DOMAIN-RELATED"/>
    <property type="match status" value="1"/>
</dbReference>
<feature type="transmembrane region" description="Helical" evidence="3">
    <location>
        <begin position="69"/>
        <end position="92"/>
    </location>
</feature>
<dbReference type="SUPFAM" id="SSF56300">
    <property type="entry name" value="Metallo-dependent phosphatases"/>
    <property type="match status" value="1"/>
</dbReference>
<feature type="domain" description="Calcineurin-like phosphoesterase" evidence="4">
    <location>
        <begin position="139"/>
        <end position="303"/>
    </location>
</feature>
<keyword evidence="3" id="KW-0812">Transmembrane</keyword>